<dbReference type="Proteomes" id="UP001604043">
    <property type="component" value="Unassembled WGS sequence"/>
</dbReference>
<feature type="region of interest" description="Disordered" evidence="1">
    <location>
        <begin position="339"/>
        <end position="365"/>
    </location>
</feature>
<dbReference type="RefSeq" id="WP_394007208.1">
    <property type="nucleotide sequence ID" value="NZ_JBAFUR010000006.1"/>
</dbReference>
<evidence type="ECO:0000313" key="2">
    <source>
        <dbReference type="EMBL" id="MFG1254569.1"/>
    </source>
</evidence>
<protein>
    <submittedName>
        <fullName evidence="2">Uncharacterized protein</fullName>
    </submittedName>
</protein>
<keyword evidence="3" id="KW-1185">Reference proteome</keyword>
<evidence type="ECO:0000256" key="1">
    <source>
        <dbReference type="SAM" id="MobiDB-lite"/>
    </source>
</evidence>
<reference evidence="2 3" key="1">
    <citation type="submission" date="2024-02" db="EMBL/GenBank/DDBJ databases">
        <title>Expansion and revision of Xanthobacter and proposal of Roseixanthobacter gen. nov.</title>
        <authorList>
            <person name="Soltysiak M.P.M."/>
            <person name="Jalihal A."/>
            <person name="Ory A."/>
            <person name="Chrisophersen C."/>
            <person name="Lee A.D."/>
            <person name="Boulton J."/>
            <person name="Springer M."/>
        </authorList>
    </citation>
    <scope>NUCLEOTIDE SEQUENCE [LARGE SCALE GENOMIC DNA]</scope>
    <source>
        <strain evidence="2 3">CB5</strain>
    </source>
</reference>
<comment type="caution">
    <text evidence="2">The sequence shown here is derived from an EMBL/GenBank/DDBJ whole genome shotgun (WGS) entry which is preliminary data.</text>
</comment>
<proteinExistence type="predicted"/>
<dbReference type="EMBL" id="JBAFUR010000006">
    <property type="protein sequence ID" value="MFG1254569.1"/>
    <property type="molecule type" value="Genomic_DNA"/>
</dbReference>
<gene>
    <name evidence="2" type="ORF">V5F30_20310</name>
</gene>
<evidence type="ECO:0000313" key="3">
    <source>
        <dbReference type="Proteomes" id="UP001604043"/>
    </source>
</evidence>
<name>A0ABW6ZLT3_9HYPH</name>
<accession>A0ABW6ZLT3</accession>
<sequence length="365" mass="40557">MFFKVIDARARISAGVRNCAYLSHDNWDDWGKYRTMFYLRVADAEGTVHDVGSVKIGQVGLRPAGIVEPGQRAPELPDEFDALDDRFFSLGQDEDYYVTLNGLDTELRERILRGLRDVASDLPLFDARLDEDVMGNSLLRGIRQETVRNRLNRITQGDAALTKFHFQYTLPNGDNVPAAVLHFEVHPDSVPPTNVHVLIGRNGVGKSRCIRGLTEALLGRAGDPDQPPGTLELIRSDLEPEWSFAGLVLISFSAFDNYDLDPVSTDNMGSTQVGLRHKITVNGQDQFSIKTPAELAVDFRRSLSRCRNGLKAERWRDAVRTLETDDLFAEADVMALLAAPPPDRTGTSGRRPCSNASAPDMRLSF</sequence>
<organism evidence="2 3">
    <name type="scientific">Xanthobacter aminoxidans</name>
    <dbReference type="NCBI Taxonomy" id="186280"/>
    <lineage>
        <taxon>Bacteria</taxon>
        <taxon>Pseudomonadati</taxon>
        <taxon>Pseudomonadota</taxon>
        <taxon>Alphaproteobacteria</taxon>
        <taxon>Hyphomicrobiales</taxon>
        <taxon>Xanthobacteraceae</taxon>
        <taxon>Xanthobacter</taxon>
    </lineage>
</organism>